<evidence type="ECO:0000256" key="5">
    <source>
        <dbReference type="ARBA" id="ARBA00023124"/>
    </source>
</evidence>
<comment type="similarity">
    <text evidence="1 8">Belongs to the SOS response-associated peptidase family.</text>
</comment>
<evidence type="ECO:0000256" key="7">
    <source>
        <dbReference type="ARBA" id="ARBA00023239"/>
    </source>
</evidence>
<proteinExistence type="inferred from homology"/>
<evidence type="ECO:0000256" key="1">
    <source>
        <dbReference type="ARBA" id="ARBA00008136"/>
    </source>
</evidence>
<sequence>MCGRFNATASAEIVAAMESFGFDATGLRKRWFGDMFNIAPTEAVMVAIQEGGKRYLREMRWWLTPHWASEISNKFSMFNARAETLEKSRAFSGPFKYRRGVIPASGFIEWRTEKGVKQPYYLKPASGNCYFAALWDVWLKEEHYLETCAIITTEASDSIRWLHDRMPALLSPDQFDAWIDPATPLSEVRAMLVPRDLSDWEIIPINSSIGAAANKSSDAIQPINTTVRDEKLNQFEQAELF</sequence>
<keyword evidence="5" id="KW-0190">Covalent protein-DNA linkage</keyword>
<dbReference type="eggNOG" id="COG2135">
    <property type="taxonomic scope" value="Bacteria"/>
</dbReference>
<dbReference type="HOGENOM" id="CLU_035990_6_2_6"/>
<dbReference type="GO" id="GO:0008233">
    <property type="term" value="F:peptidase activity"/>
    <property type="evidence" value="ECO:0007669"/>
    <property type="project" value="UniProtKB-KW"/>
</dbReference>
<evidence type="ECO:0000256" key="6">
    <source>
        <dbReference type="ARBA" id="ARBA00023125"/>
    </source>
</evidence>
<evidence type="ECO:0000256" key="8">
    <source>
        <dbReference type="RuleBase" id="RU364100"/>
    </source>
</evidence>
<dbReference type="GO" id="GO:0003697">
    <property type="term" value="F:single-stranded DNA binding"/>
    <property type="evidence" value="ECO:0007669"/>
    <property type="project" value="InterPro"/>
</dbReference>
<keyword evidence="10" id="KW-1185">Reference proteome</keyword>
<dbReference type="InterPro" id="IPR036590">
    <property type="entry name" value="SRAP-like"/>
</dbReference>
<dbReference type="RefSeq" id="WP_011399253.1">
    <property type="nucleotide sequence ID" value="NC_007645.1"/>
</dbReference>
<dbReference type="OrthoDB" id="6192129at2"/>
<gene>
    <name evidence="9" type="ordered locus">HCH_05528</name>
</gene>
<reference evidence="9 10" key="1">
    <citation type="journal article" date="2005" name="Nucleic Acids Res.">
        <title>Genomic blueprint of Hahella chejuensis, a marine microbe producing an algicidal agent.</title>
        <authorList>
            <person name="Jeong H."/>
            <person name="Yim J.H."/>
            <person name="Lee C."/>
            <person name="Choi S.-H."/>
            <person name="Park Y.K."/>
            <person name="Yoon S.H."/>
            <person name="Hur C.-G."/>
            <person name="Kang H.-Y."/>
            <person name="Kim D."/>
            <person name="Lee H.H."/>
            <person name="Park K.H."/>
            <person name="Park S.-H."/>
            <person name="Park H.-S."/>
            <person name="Lee H.K."/>
            <person name="Oh T.K."/>
            <person name="Kim J.F."/>
        </authorList>
    </citation>
    <scope>NUCLEOTIDE SEQUENCE [LARGE SCALE GENOMIC DNA]</scope>
    <source>
        <strain evidence="9 10">KCTC 2396</strain>
    </source>
</reference>
<protein>
    <recommendedName>
        <fullName evidence="8">Abasic site processing protein</fullName>
        <ecNumber evidence="8">3.4.-.-</ecNumber>
    </recommendedName>
</protein>
<dbReference type="Gene3D" id="3.90.1680.10">
    <property type="entry name" value="SOS response associated peptidase-like"/>
    <property type="match status" value="1"/>
</dbReference>
<evidence type="ECO:0000313" key="9">
    <source>
        <dbReference type="EMBL" id="ABC32190.1"/>
    </source>
</evidence>
<organism evidence="9 10">
    <name type="scientific">Hahella chejuensis (strain KCTC 2396)</name>
    <dbReference type="NCBI Taxonomy" id="349521"/>
    <lineage>
        <taxon>Bacteria</taxon>
        <taxon>Pseudomonadati</taxon>
        <taxon>Pseudomonadota</taxon>
        <taxon>Gammaproteobacteria</taxon>
        <taxon>Oceanospirillales</taxon>
        <taxon>Hahellaceae</taxon>
        <taxon>Hahella</taxon>
    </lineage>
</organism>
<accession>Q2SAY4</accession>
<dbReference type="GO" id="GO:0016829">
    <property type="term" value="F:lyase activity"/>
    <property type="evidence" value="ECO:0007669"/>
    <property type="project" value="UniProtKB-KW"/>
</dbReference>
<dbReference type="InterPro" id="IPR003738">
    <property type="entry name" value="SRAP"/>
</dbReference>
<dbReference type="KEGG" id="hch:HCH_05528"/>
<dbReference type="GO" id="GO:0006508">
    <property type="term" value="P:proteolysis"/>
    <property type="evidence" value="ECO:0007669"/>
    <property type="project" value="UniProtKB-KW"/>
</dbReference>
<dbReference type="EMBL" id="CP000155">
    <property type="protein sequence ID" value="ABC32190.1"/>
    <property type="molecule type" value="Genomic_DNA"/>
</dbReference>
<dbReference type="GO" id="GO:0106300">
    <property type="term" value="P:protein-DNA covalent cross-linking repair"/>
    <property type="evidence" value="ECO:0007669"/>
    <property type="project" value="InterPro"/>
</dbReference>
<keyword evidence="7" id="KW-0456">Lyase</keyword>
<dbReference type="PANTHER" id="PTHR13604">
    <property type="entry name" value="DC12-RELATED"/>
    <property type="match status" value="1"/>
</dbReference>
<evidence type="ECO:0000256" key="2">
    <source>
        <dbReference type="ARBA" id="ARBA00022670"/>
    </source>
</evidence>
<evidence type="ECO:0000256" key="3">
    <source>
        <dbReference type="ARBA" id="ARBA00022763"/>
    </source>
</evidence>
<dbReference type="EC" id="3.4.-.-" evidence="8"/>
<dbReference type="Pfam" id="PF02586">
    <property type="entry name" value="SRAP"/>
    <property type="match status" value="1"/>
</dbReference>
<dbReference type="SUPFAM" id="SSF143081">
    <property type="entry name" value="BB1717-like"/>
    <property type="match status" value="1"/>
</dbReference>
<keyword evidence="2 8" id="KW-0645">Protease</keyword>
<evidence type="ECO:0000256" key="4">
    <source>
        <dbReference type="ARBA" id="ARBA00022801"/>
    </source>
</evidence>
<dbReference type="AlphaFoldDB" id="Q2SAY4"/>
<dbReference type="PANTHER" id="PTHR13604:SF0">
    <property type="entry name" value="ABASIC SITE PROCESSING PROTEIN HMCES"/>
    <property type="match status" value="1"/>
</dbReference>
<dbReference type="Proteomes" id="UP000000238">
    <property type="component" value="Chromosome"/>
</dbReference>
<name>Q2SAY4_HAHCH</name>
<keyword evidence="3" id="KW-0227">DNA damage</keyword>
<dbReference type="STRING" id="349521.HCH_05528"/>
<evidence type="ECO:0000313" key="10">
    <source>
        <dbReference type="Proteomes" id="UP000000238"/>
    </source>
</evidence>
<keyword evidence="4 8" id="KW-0378">Hydrolase</keyword>
<keyword evidence="6" id="KW-0238">DNA-binding</keyword>